<dbReference type="InterPro" id="IPR003964">
    <property type="entry name" value="Carb_kinase"/>
</dbReference>
<keyword evidence="5" id="KW-0067">ATP-binding</keyword>
<dbReference type="RefSeq" id="WP_337890485.1">
    <property type="nucleotide sequence ID" value="NZ_JBAHVI010000007.1"/>
</dbReference>
<dbReference type="NCBIfam" id="TIGR00746">
    <property type="entry name" value="arcC"/>
    <property type="match status" value="1"/>
</dbReference>
<dbReference type="Proteomes" id="UP001359781">
    <property type="component" value="Unassembled WGS sequence"/>
</dbReference>
<dbReference type="SUPFAM" id="SSF53633">
    <property type="entry name" value="Carbamate kinase-like"/>
    <property type="match status" value="1"/>
</dbReference>
<comment type="caution">
    <text evidence="10">The sequence shown here is derived from an EMBL/GenBank/DDBJ whole genome shotgun (WGS) entry which is preliminary data.</text>
</comment>
<evidence type="ECO:0000256" key="5">
    <source>
        <dbReference type="ARBA" id="ARBA00022840"/>
    </source>
</evidence>
<feature type="domain" description="Aspartate/glutamate/uridylate kinase" evidence="9">
    <location>
        <begin position="30"/>
        <end position="311"/>
    </location>
</feature>
<evidence type="ECO:0000313" key="11">
    <source>
        <dbReference type="Proteomes" id="UP001359781"/>
    </source>
</evidence>
<dbReference type="Pfam" id="PF00696">
    <property type="entry name" value="AA_kinase"/>
    <property type="match status" value="1"/>
</dbReference>
<evidence type="ECO:0000256" key="6">
    <source>
        <dbReference type="NCBIfam" id="TIGR00746"/>
    </source>
</evidence>
<keyword evidence="11" id="KW-1185">Reference proteome</keyword>
<name>A0ABU8P1X8_9CORY</name>
<keyword evidence="3" id="KW-0547">Nucleotide-binding</keyword>
<dbReference type="GO" id="GO:0008804">
    <property type="term" value="F:carbamate kinase activity"/>
    <property type="evidence" value="ECO:0007669"/>
    <property type="project" value="UniProtKB-EC"/>
</dbReference>
<dbReference type="PANTHER" id="PTHR30409:SF1">
    <property type="entry name" value="CARBAMATE KINASE-RELATED"/>
    <property type="match status" value="1"/>
</dbReference>
<evidence type="ECO:0000256" key="8">
    <source>
        <dbReference type="SAM" id="MobiDB-lite"/>
    </source>
</evidence>
<evidence type="ECO:0000256" key="2">
    <source>
        <dbReference type="ARBA" id="ARBA00022679"/>
    </source>
</evidence>
<dbReference type="PROSITE" id="PS01128">
    <property type="entry name" value="SHIKIMATE_KINASE"/>
    <property type="match status" value="1"/>
</dbReference>
<comment type="similarity">
    <text evidence="1 7">Belongs to the carbamate kinase family.</text>
</comment>
<feature type="region of interest" description="Disordered" evidence="8">
    <location>
        <begin position="1"/>
        <end position="28"/>
    </location>
</feature>
<evidence type="ECO:0000256" key="7">
    <source>
        <dbReference type="PIRNR" id="PIRNR000723"/>
    </source>
</evidence>
<dbReference type="PRINTS" id="PR01469">
    <property type="entry name" value="CARBMTKINASE"/>
</dbReference>
<dbReference type="PIRSF" id="PIRSF000723">
    <property type="entry name" value="Carbamate_kin"/>
    <property type="match status" value="1"/>
</dbReference>
<evidence type="ECO:0000313" key="10">
    <source>
        <dbReference type="EMBL" id="MEJ4100282.1"/>
    </source>
</evidence>
<evidence type="ECO:0000256" key="3">
    <source>
        <dbReference type="ARBA" id="ARBA00022741"/>
    </source>
</evidence>
<dbReference type="PANTHER" id="PTHR30409">
    <property type="entry name" value="CARBAMATE KINASE"/>
    <property type="match status" value="1"/>
</dbReference>
<dbReference type="EMBL" id="JBAHVJ010000007">
    <property type="protein sequence ID" value="MEJ4100282.1"/>
    <property type="molecule type" value="Genomic_DNA"/>
</dbReference>
<evidence type="ECO:0000259" key="9">
    <source>
        <dbReference type="Pfam" id="PF00696"/>
    </source>
</evidence>
<dbReference type="InterPro" id="IPR036393">
    <property type="entry name" value="AceGlu_kinase-like_sf"/>
</dbReference>
<keyword evidence="2 7" id="KW-0808">Transferase</keyword>
<reference evidence="10 11" key="1">
    <citation type="submission" date="2024-02" db="EMBL/GenBank/DDBJ databases">
        <title>Whole genome sequencing and characterization of Corynebacterium isolated from the ocular surface of dry eye disease sufferers.</title>
        <authorList>
            <person name="Naqvi M."/>
        </authorList>
    </citation>
    <scope>NUCLEOTIDE SEQUENCE [LARGE SCALE GENOMIC DNA]</scope>
    <source>
        <strain evidence="10 11">PCRF</strain>
    </source>
</reference>
<organism evidence="10 11">
    <name type="scientific">Corynebacterium mastitidis</name>
    <dbReference type="NCBI Taxonomy" id="161890"/>
    <lineage>
        <taxon>Bacteria</taxon>
        <taxon>Bacillati</taxon>
        <taxon>Actinomycetota</taxon>
        <taxon>Actinomycetes</taxon>
        <taxon>Mycobacteriales</taxon>
        <taxon>Corynebacteriaceae</taxon>
        <taxon>Corynebacterium</taxon>
    </lineage>
</organism>
<evidence type="ECO:0000256" key="1">
    <source>
        <dbReference type="ARBA" id="ARBA00011066"/>
    </source>
</evidence>
<dbReference type="Gene3D" id="3.40.1160.10">
    <property type="entry name" value="Acetylglutamate kinase-like"/>
    <property type="match status" value="1"/>
</dbReference>
<gene>
    <name evidence="10" type="primary">arcC</name>
    <name evidence="10" type="ORF">V5S96_07930</name>
</gene>
<protein>
    <recommendedName>
        <fullName evidence="6 7">Carbamate kinase</fullName>
    </recommendedName>
</protein>
<keyword evidence="4 7" id="KW-0418">Kinase</keyword>
<evidence type="ECO:0000256" key="4">
    <source>
        <dbReference type="ARBA" id="ARBA00022777"/>
    </source>
</evidence>
<feature type="compositionally biased region" description="Low complexity" evidence="8">
    <location>
        <begin position="1"/>
        <end position="16"/>
    </location>
</feature>
<dbReference type="InterPro" id="IPR023000">
    <property type="entry name" value="Shikimate_kinase_CS"/>
</dbReference>
<dbReference type="CDD" id="cd04235">
    <property type="entry name" value="AAK_CK"/>
    <property type="match status" value="1"/>
</dbReference>
<proteinExistence type="inferred from homology"/>
<dbReference type="NCBIfam" id="NF009007">
    <property type="entry name" value="PRK12352.1"/>
    <property type="match status" value="1"/>
</dbReference>
<accession>A0ABU8P1X8</accession>
<dbReference type="InterPro" id="IPR001048">
    <property type="entry name" value="Asp/Glu/Uridylate_kinase"/>
</dbReference>
<sequence length="337" mass="35312">MTAMTSARKSATTSASQEPQGRRADRRGQRMVIALGGNALGSTPQEQLELIAATAASIVDLIGEGHEVIVTHGNGPQVGMLKVATDYSAQRGGGTPAVPFPECSAMSQGYIGYHLQQAMENELSRRGIDTPCASVITQTVVAADDPAFEHLSKPVGAFYTEEEAARLMGETGHEYVEDAGRGWRRVVASPHPKRIVESGVIQDLVSRGAVVISSGGGGVPVIEGSRGLEGVAAVIDKDRCAAVIADQVDADALVILTAVEQVALDFNTPRQRNLSSLTSAQAREYIAAGQFAPGSMLPKVESCLQFVEGHPRRRAIITSLARAKEALGGTTGTVLTA</sequence>